<dbReference type="GO" id="GO:0016763">
    <property type="term" value="F:pentosyltransferase activity"/>
    <property type="evidence" value="ECO:0007669"/>
    <property type="project" value="TreeGrafter"/>
</dbReference>
<evidence type="ECO:0000256" key="7">
    <source>
        <dbReference type="ARBA" id="ARBA00023136"/>
    </source>
</evidence>
<evidence type="ECO:0000256" key="4">
    <source>
        <dbReference type="ARBA" id="ARBA00022679"/>
    </source>
</evidence>
<dbReference type="Proteomes" id="UP000198575">
    <property type="component" value="Unassembled WGS sequence"/>
</dbReference>
<gene>
    <name evidence="10" type="ORF">SAMN05216289_13624</name>
</gene>
<evidence type="ECO:0000313" key="10">
    <source>
        <dbReference type="EMBL" id="SFN60750.1"/>
    </source>
</evidence>
<evidence type="ECO:0000256" key="6">
    <source>
        <dbReference type="ARBA" id="ARBA00022989"/>
    </source>
</evidence>
<dbReference type="GO" id="GO:0009103">
    <property type="term" value="P:lipopolysaccharide biosynthetic process"/>
    <property type="evidence" value="ECO:0007669"/>
    <property type="project" value="TreeGrafter"/>
</dbReference>
<keyword evidence="5 8" id="KW-0812">Transmembrane</keyword>
<name>A0A1I5AEE1_9GAMM</name>
<comment type="subcellular location">
    <subcellularLocation>
        <location evidence="1">Cell membrane</location>
        <topology evidence="1">Multi-pass membrane protein</topology>
    </subcellularLocation>
</comment>
<feature type="transmembrane region" description="Helical" evidence="8">
    <location>
        <begin position="205"/>
        <end position="224"/>
    </location>
</feature>
<keyword evidence="4 10" id="KW-0808">Transferase</keyword>
<feature type="domain" description="Glycosyltransferase RgtA/B/C/D-like" evidence="9">
    <location>
        <begin position="64"/>
        <end position="222"/>
    </location>
</feature>
<dbReference type="RefSeq" id="WP_092410374.1">
    <property type="nucleotide sequence ID" value="NZ_FOVF01000036.1"/>
</dbReference>
<evidence type="ECO:0000256" key="3">
    <source>
        <dbReference type="ARBA" id="ARBA00022676"/>
    </source>
</evidence>
<dbReference type="PANTHER" id="PTHR33908">
    <property type="entry name" value="MANNOSYLTRANSFERASE YKCB-RELATED"/>
    <property type="match status" value="1"/>
</dbReference>
<protein>
    <submittedName>
        <fullName evidence="10">Dolichyl-phosphate-mannose-protein mannosyltransferase</fullName>
    </submittedName>
</protein>
<evidence type="ECO:0000259" key="9">
    <source>
        <dbReference type="Pfam" id="PF13231"/>
    </source>
</evidence>
<feature type="transmembrane region" description="Helical" evidence="8">
    <location>
        <begin position="303"/>
        <end position="321"/>
    </location>
</feature>
<evidence type="ECO:0000256" key="2">
    <source>
        <dbReference type="ARBA" id="ARBA00022475"/>
    </source>
</evidence>
<evidence type="ECO:0000313" key="11">
    <source>
        <dbReference type="Proteomes" id="UP000198575"/>
    </source>
</evidence>
<dbReference type="Pfam" id="PF13231">
    <property type="entry name" value="PMT_2"/>
    <property type="match status" value="1"/>
</dbReference>
<sequence length="492" mass="55859">MRATMSPSLLLTVAITVLLAFAFLGTRSIWDPDEGRYTNVALNMLESGDWLHPMRNEHIGHWTKPPLTYWVVGASIGAFGYNPWAARLPVALAYLACVWAVWRIARRWLPGEENRAALIYATMFLPFGAAQMITTDFLLSAALSVAMMGWIESRYDDPQRSRRWVLLMWAAFGVAFMTKGPPALLPLLVVVACIRLLPAPRAASVFHWSGLLVFIAVAMPWYAIVVHRTPGLLDYFLGRELVARVATSDFGRHGEWYGWLEIYLPTLVLGSLPWTVSLWRWLRSLGASLRSWKSAQTRSEDSVGLILFLWVLIPLVVFCLARSRLPLYLLPLFTPLALIVARQIHRDDRGFPSMRWIGVWVLLLVGLRLASAFWSTHKDAAEWAEAIRARVPYPVTEVAFVEDMARYGVHLHLQARVDKLSLRPIKLDPFDGEYDTDLDTELADLDTDIVFICKQTHWDEIRRNIEARGRTVTVYGSPYQDRILFGVSLPNS</sequence>
<dbReference type="InterPro" id="IPR038731">
    <property type="entry name" value="RgtA/B/C-like"/>
</dbReference>
<proteinExistence type="predicted"/>
<feature type="transmembrane region" description="Helical" evidence="8">
    <location>
        <begin position="84"/>
        <end position="105"/>
    </location>
</feature>
<feature type="transmembrane region" description="Helical" evidence="8">
    <location>
        <begin position="166"/>
        <end position="193"/>
    </location>
</feature>
<feature type="transmembrane region" description="Helical" evidence="8">
    <location>
        <begin position="117"/>
        <end position="146"/>
    </location>
</feature>
<dbReference type="PANTHER" id="PTHR33908:SF3">
    <property type="entry name" value="UNDECAPRENYL PHOSPHATE-ALPHA-4-AMINO-4-DEOXY-L-ARABINOSE ARABINOSYL TRANSFERASE"/>
    <property type="match status" value="1"/>
</dbReference>
<evidence type="ECO:0000256" key="1">
    <source>
        <dbReference type="ARBA" id="ARBA00004651"/>
    </source>
</evidence>
<dbReference type="GO" id="GO:0010041">
    <property type="term" value="P:response to iron(III) ion"/>
    <property type="evidence" value="ECO:0007669"/>
    <property type="project" value="TreeGrafter"/>
</dbReference>
<keyword evidence="11" id="KW-1185">Reference proteome</keyword>
<dbReference type="InterPro" id="IPR050297">
    <property type="entry name" value="LipidA_mod_glycosyltrf_83"/>
</dbReference>
<accession>A0A1I5AEE1</accession>
<dbReference type="EMBL" id="FOVF01000036">
    <property type="protein sequence ID" value="SFN60750.1"/>
    <property type="molecule type" value="Genomic_DNA"/>
</dbReference>
<dbReference type="STRING" id="578942.SAMN05216289_13624"/>
<evidence type="ECO:0000256" key="5">
    <source>
        <dbReference type="ARBA" id="ARBA00022692"/>
    </source>
</evidence>
<keyword evidence="7 8" id="KW-0472">Membrane</keyword>
<keyword evidence="6 8" id="KW-1133">Transmembrane helix</keyword>
<keyword evidence="3 10" id="KW-0328">Glycosyltransferase</keyword>
<keyword evidence="2" id="KW-1003">Cell membrane</keyword>
<dbReference type="OrthoDB" id="9775035at2"/>
<dbReference type="GO" id="GO:0005886">
    <property type="term" value="C:plasma membrane"/>
    <property type="evidence" value="ECO:0007669"/>
    <property type="project" value="UniProtKB-SubCell"/>
</dbReference>
<feature type="transmembrane region" description="Helical" evidence="8">
    <location>
        <begin position="356"/>
        <end position="374"/>
    </location>
</feature>
<organism evidence="10 11">
    <name type="scientific">Dokdonella immobilis</name>
    <dbReference type="NCBI Taxonomy" id="578942"/>
    <lineage>
        <taxon>Bacteria</taxon>
        <taxon>Pseudomonadati</taxon>
        <taxon>Pseudomonadota</taxon>
        <taxon>Gammaproteobacteria</taxon>
        <taxon>Lysobacterales</taxon>
        <taxon>Rhodanobacteraceae</taxon>
        <taxon>Dokdonella</taxon>
    </lineage>
</organism>
<reference evidence="10 11" key="1">
    <citation type="submission" date="2016-10" db="EMBL/GenBank/DDBJ databases">
        <authorList>
            <person name="de Groot N.N."/>
        </authorList>
    </citation>
    <scope>NUCLEOTIDE SEQUENCE [LARGE SCALE GENOMIC DNA]</scope>
    <source>
        <strain evidence="10 11">CGMCC 1.7659</strain>
    </source>
</reference>
<feature type="transmembrane region" description="Helical" evidence="8">
    <location>
        <begin position="262"/>
        <end position="282"/>
    </location>
</feature>
<dbReference type="AlphaFoldDB" id="A0A1I5AEE1"/>
<evidence type="ECO:0000256" key="8">
    <source>
        <dbReference type="SAM" id="Phobius"/>
    </source>
</evidence>